<dbReference type="OrthoDB" id="9782128at2"/>
<dbReference type="InterPro" id="IPR005952">
    <property type="entry name" value="Phosphogly_mut1"/>
</dbReference>
<comment type="caution">
    <text evidence="8">The sequence shown here is derived from an EMBL/GenBank/DDBJ whole genome shotgun (WGS) entry which is preliminary data.</text>
</comment>
<comment type="similarity">
    <text evidence="1">Belongs to the phosphoglycerate mutase family. BPG-dependent PGAM subfamily.</text>
</comment>
<feature type="binding site" evidence="7">
    <location>
        <begin position="12"/>
        <end position="19"/>
    </location>
    <ligand>
        <name>substrate</name>
    </ligand>
</feature>
<feature type="active site" description="Tele-phosphohistidine intermediate" evidence="6">
    <location>
        <position position="13"/>
    </location>
</feature>
<protein>
    <recommendedName>
        <fullName evidence="2">phosphoglycerate mutase (2,3-diphosphoglycerate-dependent)</fullName>
        <ecNumber evidence="2">5.4.2.11</ecNumber>
    </recommendedName>
</protein>
<dbReference type="InterPro" id="IPR013078">
    <property type="entry name" value="His_Pase_superF_clade-1"/>
</dbReference>
<dbReference type="EC" id="5.4.2.11" evidence="2"/>
<dbReference type="EMBL" id="SACY01000002">
    <property type="protein sequence ID" value="RVU25735.1"/>
    <property type="molecule type" value="Genomic_DNA"/>
</dbReference>
<accession>A0A437PU05</accession>
<dbReference type="PIRSF" id="PIRSF000709">
    <property type="entry name" value="6PFK_2-Ptase"/>
    <property type="match status" value="1"/>
</dbReference>
<name>A0A437PU05_9BACT</name>
<keyword evidence="4" id="KW-0324">Glycolysis</keyword>
<reference evidence="8 9" key="1">
    <citation type="submission" date="2019-01" db="EMBL/GenBank/DDBJ databases">
        <authorList>
            <person name="Chen W.-M."/>
        </authorList>
    </citation>
    <scope>NUCLEOTIDE SEQUENCE [LARGE SCALE GENOMIC DNA]</scope>
    <source>
        <strain evidence="8 9">FSY-15</strain>
    </source>
</reference>
<dbReference type="GO" id="GO:0006096">
    <property type="term" value="P:glycolytic process"/>
    <property type="evidence" value="ECO:0007669"/>
    <property type="project" value="UniProtKB-KW"/>
</dbReference>
<evidence type="ECO:0000256" key="7">
    <source>
        <dbReference type="PIRSR" id="PIRSR613078-2"/>
    </source>
</evidence>
<proteinExistence type="inferred from homology"/>
<feature type="active site" description="Proton donor/acceptor" evidence="6">
    <location>
        <position position="86"/>
    </location>
</feature>
<dbReference type="InterPro" id="IPR029033">
    <property type="entry name" value="His_PPase_superfam"/>
</dbReference>
<dbReference type="SUPFAM" id="SSF53254">
    <property type="entry name" value="Phosphoglycerate mutase-like"/>
    <property type="match status" value="1"/>
</dbReference>
<dbReference type="GO" id="GO:0006094">
    <property type="term" value="P:gluconeogenesis"/>
    <property type="evidence" value="ECO:0007669"/>
    <property type="project" value="UniProtKB-KW"/>
</dbReference>
<keyword evidence="9" id="KW-1185">Reference proteome</keyword>
<gene>
    <name evidence="8" type="ORF">EOJ36_04785</name>
</gene>
<dbReference type="InterPro" id="IPR001345">
    <property type="entry name" value="PG/BPGM_mutase_AS"/>
</dbReference>
<evidence type="ECO:0000256" key="6">
    <source>
        <dbReference type="PIRSR" id="PIRSR613078-1"/>
    </source>
</evidence>
<evidence type="ECO:0000256" key="3">
    <source>
        <dbReference type="ARBA" id="ARBA00022432"/>
    </source>
</evidence>
<evidence type="ECO:0000256" key="5">
    <source>
        <dbReference type="ARBA" id="ARBA00023235"/>
    </source>
</evidence>
<evidence type="ECO:0000313" key="9">
    <source>
        <dbReference type="Proteomes" id="UP000282832"/>
    </source>
</evidence>
<evidence type="ECO:0000256" key="4">
    <source>
        <dbReference type="ARBA" id="ARBA00023152"/>
    </source>
</evidence>
<dbReference type="Pfam" id="PF00300">
    <property type="entry name" value="His_Phos_1"/>
    <property type="match status" value="1"/>
</dbReference>
<dbReference type="RefSeq" id="WP_127802889.1">
    <property type="nucleotide sequence ID" value="NZ_SACY01000002.1"/>
</dbReference>
<dbReference type="GO" id="GO:0004619">
    <property type="term" value="F:phosphoglycerate mutase activity"/>
    <property type="evidence" value="ECO:0007669"/>
    <property type="project" value="UniProtKB-EC"/>
</dbReference>
<dbReference type="PANTHER" id="PTHR11931">
    <property type="entry name" value="PHOSPHOGLYCERATE MUTASE"/>
    <property type="match status" value="1"/>
</dbReference>
<feature type="binding site" evidence="7">
    <location>
        <position position="63"/>
    </location>
    <ligand>
        <name>substrate</name>
    </ligand>
</feature>
<evidence type="ECO:0000256" key="2">
    <source>
        <dbReference type="ARBA" id="ARBA00012028"/>
    </source>
</evidence>
<keyword evidence="3" id="KW-0312">Gluconeogenesis</keyword>
<evidence type="ECO:0000256" key="1">
    <source>
        <dbReference type="ARBA" id="ARBA00006717"/>
    </source>
</evidence>
<sequence length="217" mass="25472">MLHPIKEIYLIRHGETDFNRQGVVQGSGIDSDLNELGQKQAQSFFEFYKHLNFDKIYTSKLKRTHQSVQGFIDKGFAWEQHEGLNEISWGNKEGKESTDEDQKYYKNLVRDWRAGNVHIPSEEGESPIDVLERQKPVVDLMISRQAEENILIAMHGRAMRVLLTHLFEKPLHHMDEYKHTNLCLYRIQYNYNEGKFKLLDACNIDHLKHLTDTFSPV</sequence>
<keyword evidence="5" id="KW-0413">Isomerase</keyword>
<dbReference type="SMART" id="SM00855">
    <property type="entry name" value="PGAM"/>
    <property type="match status" value="1"/>
</dbReference>
<organism evidence="8 9">
    <name type="scientific">Sandaracinomonas limnophila</name>
    <dbReference type="NCBI Taxonomy" id="1862386"/>
    <lineage>
        <taxon>Bacteria</taxon>
        <taxon>Pseudomonadati</taxon>
        <taxon>Bacteroidota</taxon>
        <taxon>Cytophagia</taxon>
        <taxon>Cytophagales</taxon>
        <taxon>Flectobacillaceae</taxon>
        <taxon>Sandaracinomonas</taxon>
    </lineage>
</organism>
<dbReference type="AlphaFoldDB" id="A0A437PU05"/>
<evidence type="ECO:0000313" key="8">
    <source>
        <dbReference type="EMBL" id="RVU25735.1"/>
    </source>
</evidence>
<dbReference type="Gene3D" id="3.40.50.1240">
    <property type="entry name" value="Phosphoglycerate mutase-like"/>
    <property type="match status" value="1"/>
</dbReference>
<dbReference type="Proteomes" id="UP000282832">
    <property type="component" value="Unassembled WGS sequence"/>
</dbReference>
<dbReference type="PROSITE" id="PS00175">
    <property type="entry name" value="PG_MUTASE"/>
    <property type="match status" value="1"/>
</dbReference>
<dbReference type="CDD" id="cd07067">
    <property type="entry name" value="HP_PGM_like"/>
    <property type="match status" value="1"/>
</dbReference>